<dbReference type="EMBL" id="BAABDO010000068">
    <property type="protein sequence ID" value="GAA4147761.1"/>
    <property type="molecule type" value="Genomic_DNA"/>
</dbReference>
<reference evidence="3" key="1">
    <citation type="journal article" date="2019" name="Int. J. Syst. Evol. Microbiol.">
        <title>The Global Catalogue of Microorganisms (GCM) 10K type strain sequencing project: providing services to taxonomists for standard genome sequencing and annotation.</title>
        <authorList>
            <consortium name="The Broad Institute Genomics Platform"/>
            <consortium name="The Broad Institute Genome Sequencing Center for Infectious Disease"/>
            <person name="Wu L."/>
            <person name="Ma J."/>
        </authorList>
    </citation>
    <scope>NUCLEOTIDE SEQUENCE [LARGE SCALE GENOMIC DNA]</scope>
    <source>
        <strain evidence="3">JCM 17316</strain>
    </source>
</reference>
<evidence type="ECO:0000313" key="2">
    <source>
        <dbReference type="EMBL" id="GAA4147761.1"/>
    </source>
</evidence>
<evidence type="ECO:0000256" key="1">
    <source>
        <dbReference type="SAM" id="MobiDB-lite"/>
    </source>
</evidence>
<name>A0ABP7Z5F8_9ACTN</name>
<accession>A0ABP7Z5F8</accession>
<dbReference type="Proteomes" id="UP001500266">
    <property type="component" value="Unassembled WGS sequence"/>
</dbReference>
<dbReference type="Gene3D" id="3.40.390.10">
    <property type="entry name" value="Collagenase (Catalytic Domain)"/>
    <property type="match status" value="1"/>
</dbReference>
<dbReference type="InterPro" id="IPR024079">
    <property type="entry name" value="MetalloPept_cat_dom_sf"/>
</dbReference>
<feature type="region of interest" description="Disordered" evidence="1">
    <location>
        <begin position="35"/>
        <end position="68"/>
    </location>
</feature>
<sequence length="393" mass="41126">MDSSTRRRRAGGHGRAIVTGLAALGALGALVTAGPAARAPDPADGAAPSRAPDPSAAGGGPGTRGADIAAVPCPREALRVVRMPHVIDMTRCDPRSALVEGPDGLGAVVPADGSSVAASRLGARPGEGVRTLVVQVDLAKKLVVVSDREPGGPRETSGPAAGRGPDPVRPVAATPSPASPAPAVAPIPACRDAAYRHDGAPIPSRRRGRAVLKWWYYPGDGRVRRLSVAQQKRAFTRGVRIAVEGRNNCRLGRIAVRQVLLGHTWRAPGVISSGACGLADGRNVRGWMRFTSGETILGLTCKWFRRGKVVEGDVALNAGGVTWTTSSRRCRGNTYDAVGVAAHENLHHMGLAHVDGSAHRNLTMFPAIGACEFHWRTLGLGDFLGLKRYYGAR</sequence>
<organism evidence="2 3">
    <name type="scientific">Actinomadura keratinilytica</name>
    <dbReference type="NCBI Taxonomy" id="547461"/>
    <lineage>
        <taxon>Bacteria</taxon>
        <taxon>Bacillati</taxon>
        <taxon>Actinomycetota</taxon>
        <taxon>Actinomycetes</taxon>
        <taxon>Streptosporangiales</taxon>
        <taxon>Thermomonosporaceae</taxon>
        <taxon>Actinomadura</taxon>
    </lineage>
</organism>
<keyword evidence="3" id="KW-1185">Reference proteome</keyword>
<evidence type="ECO:0008006" key="4">
    <source>
        <dbReference type="Google" id="ProtNLM"/>
    </source>
</evidence>
<feature type="region of interest" description="Disordered" evidence="1">
    <location>
        <begin position="145"/>
        <end position="184"/>
    </location>
</feature>
<dbReference type="SUPFAM" id="SSF55486">
    <property type="entry name" value="Metalloproteases ('zincins'), catalytic domain"/>
    <property type="match status" value="1"/>
</dbReference>
<dbReference type="RefSeq" id="WP_345023133.1">
    <property type="nucleotide sequence ID" value="NZ_BAABDO010000068.1"/>
</dbReference>
<evidence type="ECO:0000313" key="3">
    <source>
        <dbReference type="Proteomes" id="UP001500266"/>
    </source>
</evidence>
<feature type="compositionally biased region" description="Low complexity" evidence="1">
    <location>
        <begin position="35"/>
        <end position="56"/>
    </location>
</feature>
<proteinExistence type="predicted"/>
<protein>
    <recommendedName>
        <fullName evidence="4">Matrixin family metalloprotease</fullName>
    </recommendedName>
</protein>
<gene>
    <name evidence="2" type="ORF">GCM10022416_41430</name>
</gene>
<comment type="caution">
    <text evidence="2">The sequence shown here is derived from an EMBL/GenBank/DDBJ whole genome shotgun (WGS) entry which is preliminary data.</text>
</comment>